<evidence type="ECO:0000256" key="2">
    <source>
        <dbReference type="PROSITE-ProRule" id="PRU01091"/>
    </source>
</evidence>
<dbReference type="SMART" id="SM00862">
    <property type="entry name" value="Trans_reg_C"/>
    <property type="match status" value="1"/>
</dbReference>
<comment type="caution">
    <text evidence="4">The sequence shown here is derived from an EMBL/GenBank/DDBJ whole genome shotgun (WGS) entry which is preliminary data.</text>
</comment>
<dbReference type="Pfam" id="PF00486">
    <property type="entry name" value="Trans_reg_C"/>
    <property type="match status" value="1"/>
</dbReference>
<sequence length="112" mass="12718">MSLQRHKGKQQVTVMGSLSICKGSRQVKVDKQEVNLTSLEFNLLTLLMKHSPELLPRASIIKQLFHGAEHKQQVINIHISNLRKKLQHYSSGLSIQAMRGQGYYLVVEKSPL</sequence>
<reference evidence="4 5" key="1">
    <citation type="submission" date="2023-09" db="EMBL/GenBank/DDBJ databases">
        <authorList>
            <person name="Rey-Velasco X."/>
        </authorList>
    </citation>
    <scope>NUCLEOTIDE SEQUENCE [LARGE SCALE GENOMIC DNA]</scope>
    <source>
        <strain evidence="4 5">W431</strain>
    </source>
</reference>
<evidence type="ECO:0000259" key="3">
    <source>
        <dbReference type="PROSITE" id="PS51755"/>
    </source>
</evidence>
<feature type="domain" description="OmpR/PhoB-type" evidence="3">
    <location>
        <begin position="10"/>
        <end position="107"/>
    </location>
</feature>
<feature type="DNA-binding region" description="OmpR/PhoB-type" evidence="2">
    <location>
        <begin position="10"/>
        <end position="107"/>
    </location>
</feature>
<organism evidence="4 5">
    <name type="scientific">Thalassotalea castellviae</name>
    <dbReference type="NCBI Taxonomy" id="3075612"/>
    <lineage>
        <taxon>Bacteria</taxon>
        <taxon>Pseudomonadati</taxon>
        <taxon>Pseudomonadota</taxon>
        <taxon>Gammaproteobacteria</taxon>
        <taxon>Alteromonadales</taxon>
        <taxon>Colwelliaceae</taxon>
        <taxon>Thalassotalea</taxon>
    </lineage>
</organism>
<gene>
    <name evidence="4" type="ORF">RM573_09740</name>
</gene>
<evidence type="ECO:0000313" key="4">
    <source>
        <dbReference type="EMBL" id="MDT0603875.1"/>
    </source>
</evidence>
<dbReference type="InterPro" id="IPR001867">
    <property type="entry name" value="OmpR/PhoB-type_DNA-bd"/>
</dbReference>
<dbReference type="InterPro" id="IPR016032">
    <property type="entry name" value="Sig_transdc_resp-reg_C-effctor"/>
</dbReference>
<dbReference type="InterPro" id="IPR036388">
    <property type="entry name" value="WH-like_DNA-bd_sf"/>
</dbReference>
<dbReference type="CDD" id="cd00383">
    <property type="entry name" value="trans_reg_C"/>
    <property type="match status" value="1"/>
</dbReference>
<evidence type="ECO:0000256" key="1">
    <source>
        <dbReference type="ARBA" id="ARBA00023125"/>
    </source>
</evidence>
<dbReference type="EMBL" id="JAVRIF010000004">
    <property type="protein sequence ID" value="MDT0603875.1"/>
    <property type="molecule type" value="Genomic_DNA"/>
</dbReference>
<keyword evidence="1 2" id="KW-0238">DNA-binding</keyword>
<protein>
    <submittedName>
        <fullName evidence="4">Winged helix-turn-helix domain-containing protein</fullName>
    </submittedName>
</protein>
<dbReference type="RefSeq" id="WP_311580960.1">
    <property type="nucleotide sequence ID" value="NZ_JAVRIF010000004.1"/>
</dbReference>
<dbReference type="Gene3D" id="1.10.10.10">
    <property type="entry name" value="Winged helix-like DNA-binding domain superfamily/Winged helix DNA-binding domain"/>
    <property type="match status" value="1"/>
</dbReference>
<dbReference type="SUPFAM" id="SSF46894">
    <property type="entry name" value="C-terminal effector domain of the bipartite response regulators"/>
    <property type="match status" value="1"/>
</dbReference>
<keyword evidence="5" id="KW-1185">Reference proteome</keyword>
<proteinExistence type="predicted"/>
<accession>A0ABU3A253</accession>
<dbReference type="Proteomes" id="UP001266357">
    <property type="component" value="Unassembled WGS sequence"/>
</dbReference>
<name>A0ABU3A253_9GAMM</name>
<dbReference type="PROSITE" id="PS51755">
    <property type="entry name" value="OMPR_PHOB"/>
    <property type="match status" value="1"/>
</dbReference>
<evidence type="ECO:0000313" key="5">
    <source>
        <dbReference type="Proteomes" id="UP001266357"/>
    </source>
</evidence>